<dbReference type="Pfam" id="PF00171">
    <property type="entry name" value="Aldedh"/>
    <property type="match status" value="1"/>
</dbReference>
<reference evidence="10" key="1">
    <citation type="submission" date="2015-10" db="EMBL/GenBank/DDBJ databases">
        <title>Metagenome-Assembled Genomes uncover a global brackish microbiome.</title>
        <authorList>
            <person name="Hugerth L.W."/>
            <person name="Larsson J."/>
            <person name="Alneberg J."/>
            <person name="Lindh M.V."/>
            <person name="Legrand C."/>
            <person name="Pinhassi J."/>
            <person name="Andersson A."/>
        </authorList>
    </citation>
    <scope>NUCLEOTIDE SEQUENCE [LARGE SCALE GENOMIC DNA]</scope>
</reference>
<dbReference type="Proteomes" id="UP000050874">
    <property type="component" value="Unassembled WGS sequence"/>
</dbReference>
<sequence length="473" mass="52396">MDHAQIQQILNKQKAFFIKNGPPSYDLRIDRMNRMKDLIMENRYRLVDALNEDFGVRSKNQSMATDVYTIIPGIEYAKKNLKKWMSGSKRKPNFPLGLLGAKAKVSYEPLGTVGMISPWNFPVFLAFSPAAAIFAAGNQIMHKPSEYTEHTSALMKELCDNAFDEEEFATILGGPDVGATFTQQKFDHLLYTGSGAVAKHIMKAAAENLVPVTLELGGKSPVIVSNTADSVTAATRIMFGKTMNAGQICLAPDYVMVHSDKKDELVSAMKTAVANFYPDLKHNDDYTSIINQKHFDRLQNLLADAKAKGAEIDEINPANEDFSQQEAFKIPPTLVMNPTDDMEIMQEEIFGPLLPIKEFTDIDETISYVNAHDKPLGLYYFGSNNTEEEHVLSRTSSGGVTVNDVLGHIQQEDLPFGGVGPSGMGSYHGEEGFKTFSNAKAIYKQIGSRFDKLLSAIRPPYKGDIEKVLKQLT</sequence>
<dbReference type="GO" id="GO:0005737">
    <property type="term" value="C:cytoplasm"/>
    <property type="evidence" value="ECO:0007669"/>
    <property type="project" value="TreeGrafter"/>
</dbReference>
<dbReference type="PIRSF" id="PIRSF036492">
    <property type="entry name" value="ALDH"/>
    <property type="match status" value="1"/>
</dbReference>
<comment type="similarity">
    <text evidence="1 4 7">Belongs to the aldehyde dehydrogenase family.</text>
</comment>
<comment type="caution">
    <text evidence="9">The sequence shown here is derived from an EMBL/GenBank/DDBJ whole genome shotgun (WGS) entry which is preliminary data.</text>
</comment>
<keyword evidence="2 4" id="KW-0560">Oxidoreductase</keyword>
<organism evidence="9 10">
    <name type="scientific">SAR86 cluster bacterium BACL1 MAG-120920-bin57</name>
    <dbReference type="NCBI Taxonomy" id="1655571"/>
    <lineage>
        <taxon>Bacteria</taxon>
        <taxon>Pseudomonadati</taxon>
        <taxon>Pseudomonadota</taxon>
        <taxon>Gammaproteobacteria</taxon>
        <taxon>SAR86 cluster</taxon>
    </lineage>
</organism>
<evidence type="ECO:0000256" key="7">
    <source>
        <dbReference type="RuleBase" id="RU003345"/>
    </source>
</evidence>
<proteinExistence type="inferred from homology"/>
<evidence type="ECO:0000256" key="2">
    <source>
        <dbReference type="ARBA" id="ARBA00023002"/>
    </source>
</evidence>
<dbReference type="InterPro" id="IPR015590">
    <property type="entry name" value="Aldehyde_DH_dom"/>
</dbReference>
<keyword evidence="3" id="KW-0520">NAD</keyword>
<protein>
    <recommendedName>
        <fullName evidence="4">Aldehyde dehydrogenase</fullName>
    </recommendedName>
</protein>
<dbReference type="FunFam" id="3.40.309.10:FF:000003">
    <property type="entry name" value="Aldehyde dehydrogenase"/>
    <property type="match status" value="1"/>
</dbReference>
<evidence type="ECO:0000313" key="9">
    <source>
        <dbReference type="EMBL" id="KRO40565.1"/>
    </source>
</evidence>
<evidence type="ECO:0000259" key="8">
    <source>
        <dbReference type="Pfam" id="PF00171"/>
    </source>
</evidence>
<dbReference type="CDD" id="cd07133">
    <property type="entry name" value="ALDH_CALDH_CalB"/>
    <property type="match status" value="1"/>
</dbReference>
<evidence type="ECO:0000256" key="4">
    <source>
        <dbReference type="PIRNR" id="PIRNR036492"/>
    </source>
</evidence>
<evidence type="ECO:0000256" key="5">
    <source>
        <dbReference type="PIRSR" id="PIRSR036492-1"/>
    </source>
</evidence>
<accession>A0A0R2PRJ0</accession>
<dbReference type="InterPro" id="IPR029510">
    <property type="entry name" value="Ald_DH_CS_GLU"/>
</dbReference>
<feature type="active site" evidence="5">
    <location>
        <position position="249"/>
    </location>
</feature>
<feature type="active site" evidence="5 6">
    <location>
        <position position="215"/>
    </location>
</feature>
<dbReference type="AlphaFoldDB" id="A0A0R2PRJ0"/>
<dbReference type="PROSITE" id="PS00687">
    <property type="entry name" value="ALDEHYDE_DEHYDR_GLU"/>
    <property type="match status" value="1"/>
</dbReference>
<evidence type="ECO:0000256" key="1">
    <source>
        <dbReference type="ARBA" id="ARBA00009986"/>
    </source>
</evidence>
<dbReference type="GO" id="GO:0006081">
    <property type="term" value="P:aldehyde metabolic process"/>
    <property type="evidence" value="ECO:0007669"/>
    <property type="project" value="InterPro"/>
</dbReference>
<dbReference type="InterPro" id="IPR016163">
    <property type="entry name" value="Ald_DH_C"/>
</dbReference>
<evidence type="ECO:0000313" key="10">
    <source>
        <dbReference type="Proteomes" id="UP000050874"/>
    </source>
</evidence>
<dbReference type="SUPFAM" id="SSF53720">
    <property type="entry name" value="ALDH-like"/>
    <property type="match status" value="1"/>
</dbReference>
<dbReference type="GO" id="GO:0004029">
    <property type="term" value="F:aldehyde dehydrogenase (NAD+) activity"/>
    <property type="evidence" value="ECO:0007669"/>
    <property type="project" value="TreeGrafter"/>
</dbReference>
<gene>
    <name evidence="9" type="ORF">ABR63_05300</name>
</gene>
<dbReference type="Gene3D" id="3.40.309.10">
    <property type="entry name" value="Aldehyde Dehydrogenase, Chain A, domain 2"/>
    <property type="match status" value="1"/>
</dbReference>
<name>A0A0R2PRJ0_9GAMM</name>
<dbReference type="InterPro" id="IPR016162">
    <property type="entry name" value="Ald_DH_N"/>
</dbReference>
<feature type="domain" description="Aldehyde dehydrogenase" evidence="8">
    <location>
        <begin position="26"/>
        <end position="442"/>
    </location>
</feature>
<evidence type="ECO:0000256" key="6">
    <source>
        <dbReference type="PROSITE-ProRule" id="PRU10007"/>
    </source>
</evidence>
<dbReference type="Gene3D" id="3.40.605.10">
    <property type="entry name" value="Aldehyde Dehydrogenase, Chain A, domain 1"/>
    <property type="match status" value="1"/>
</dbReference>
<evidence type="ECO:0000256" key="3">
    <source>
        <dbReference type="ARBA" id="ARBA00023027"/>
    </source>
</evidence>
<dbReference type="PANTHER" id="PTHR43570">
    <property type="entry name" value="ALDEHYDE DEHYDROGENASE"/>
    <property type="match status" value="1"/>
</dbReference>
<dbReference type="EMBL" id="LIAV01000094">
    <property type="protein sequence ID" value="KRO40565.1"/>
    <property type="molecule type" value="Genomic_DNA"/>
</dbReference>
<dbReference type="InterPro" id="IPR012394">
    <property type="entry name" value="Aldehyde_DH_NAD(P)"/>
</dbReference>
<dbReference type="PANTHER" id="PTHR43570:SF20">
    <property type="entry name" value="ALDEHYDE DEHYDROGENASE ALDX-RELATED"/>
    <property type="match status" value="1"/>
</dbReference>
<dbReference type="InterPro" id="IPR016161">
    <property type="entry name" value="Ald_DH/histidinol_DH"/>
</dbReference>